<gene>
    <name evidence="6" type="ORF">GCM10025772_14640</name>
</gene>
<sequence>MISQPYPDLTLEQRFCRNAALGLLRGLKHGRLTILEGGERVELGPVGGRSVNLVIHDGRAWPKLLFGGSIGMAEAYMEGYWESDQLTALVALFARNLALLDRLEARFGWLLSLGHKVGHWRRHNSRANARKNIAAHYDLSNDFYRLFLDKTLLYSSALWRDAQTLEEAQKNKMERLCQQLQLGPEDHLLEIGTGWGALAIYAAQHYGCRVTTTTLSQAQYEVAESRIAEAGLQDRITLLLKDYRDLEGEYDKIVSVEMVEAVGERYLKGYFQVLQQRLKPGGRLALQAITIADQRYDSYRRSTDFIQTYIFPGGFLPCVRVLGELLASETQMVMRDLTDIGLDYGRTLGHWLQRFDAQLGRVKTLGFDDRFIRLWRFYFCYCQAGFETRRISAVQLTAEKVE</sequence>
<evidence type="ECO:0000256" key="1">
    <source>
        <dbReference type="ARBA" id="ARBA00010815"/>
    </source>
</evidence>
<dbReference type="PIRSF" id="PIRSF003085">
    <property type="entry name" value="CMAS"/>
    <property type="match status" value="1"/>
</dbReference>
<evidence type="ECO:0000313" key="6">
    <source>
        <dbReference type="EMBL" id="GAA5190307.1"/>
    </source>
</evidence>
<dbReference type="Gene3D" id="3.40.50.150">
    <property type="entry name" value="Vaccinia Virus protein VP39"/>
    <property type="match status" value="1"/>
</dbReference>
<reference evidence="7" key="1">
    <citation type="journal article" date="2019" name="Int. J. Syst. Evol. Microbiol.">
        <title>The Global Catalogue of Microorganisms (GCM) 10K type strain sequencing project: providing services to taxonomists for standard genome sequencing and annotation.</title>
        <authorList>
            <consortium name="The Broad Institute Genomics Platform"/>
            <consortium name="The Broad Institute Genome Sequencing Center for Infectious Disease"/>
            <person name="Wu L."/>
            <person name="Ma J."/>
        </authorList>
    </citation>
    <scope>NUCLEOTIDE SEQUENCE [LARGE SCALE GENOMIC DNA]</scope>
    <source>
        <strain evidence="7">JCM 18720</strain>
    </source>
</reference>
<comment type="caution">
    <text evidence="6">The sequence shown here is derived from an EMBL/GenBank/DDBJ whole genome shotgun (WGS) entry which is preliminary data.</text>
</comment>
<dbReference type="Pfam" id="PF02353">
    <property type="entry name" value="CMAS"/>
    <property type="match status" value="1"/>
</dbReference>
<evidence type="ECO:0000256" key="3">
    <source>
        <dbReference type="ARBA" id="ARBA00022679"/>
    </source>
</evidence>
<keyword evidence="4" id="KW-0949">S-adenosyl-L-methionine</keyword>
<organism evidence="6 7">
    <name type="scientific">Ferrimonas gelatinilytica</name>
    <dbReference type="NCBI Taxonomy" id="1255257"/>
    <lineage>
        <taxon>Bacteria</taxon>
        <taxon>Pseudomonadati</taxon>
        <taxon>Pseudomonadota</taxon>
        <taxon>Gammaproteobacteria</taxon>
        <taxon>Alteromonadales</taxon>
        <taxon>Ferrimonadaceae</taxon>
        <taxon>Ferrimonas</taxon>
    </lineage>
</organism>
<keyword evidence="2" id="KW-0489">Methyltransferase</keyword>
<evidence type="ECO:0000256" key="2">
    <source>
        <dbReference type="ARBA" id="ARBA00022603"/>
    </source>
</evidence>
<dbReference type="InterPro" id="IPR050723">
    <property type="entry name" value="CFA/CMAS"/>
</dbReference>
<keyword evidence="7" id="KW-1185">Reference proteome</keyword>
<evidence type="ECO:0000256" key="5">
    <source>
        <dbReference type="ARBA" id="ARBA00023098"/>
    </source>
</evidence>
<dbReference type="SUPFAM" id="SSF53335">
    <property type="entry name" value="S-adenosyl-L-methionine-dependent methyltransferases"/>
    <property type="match status" value="1"/>
</dbReference>
<accession>A0ABP9S4H8</accession>
<dbReference type="InterPro" id="IPR003333">
    <property type="entry name" value="CMAS"/>
</dbReference>
<dbReference type="RefSeq" id="WP_345316398.1">
    <property type="nucleotide sequence ID" value="NZ_BAABLF010000008.1"/>
</dbReference>
<dbReference type="PANTHER" id="PTHR43667:SF2">
    <property type="entry name" value="FATTY ACID C-METHYL TRANSFERASE"/>
    <property type="match status" value="1"/>
</dbReference>
<name>A0ABP9S4H8_9GAMM</name>
<dbReference type="EMBL" id="BAABLF010000008">
    <property type="protein sequence ID" value="GAA5190307.1"/>
    <property type="molecule type" value="Genomic_DNA"/>
</dbReference>
<dbReference type="PANTHER" id="PTHR43667">
    <property type="entry name" value="CYCLOPROPANE-FATTY-ACYL-PHOSPHOLIPID SYNTHASE"/>
    <property type="match status" value="1"/>
</dbReference>
<comment type="similarity">
    <text evidence="1">Belongs to the CFA/CMAS family.</text>
</comment>
<proteinExistence type="inferred from homology"/>
<dbReference type="Proteomes" id="UP001501600">
    <property type="component" value="Unassembled WGS sequence"/>
</dbReference>
<dbReference type="CDD" id="cd02440">
    <property type="entry name" value="AdoMet_MTases"/>
    <property type="match status" value="1"/>
</dbReference>
<keyword evidence="3" id="KW-0808">Transferase</keyword>
<keyword evidence="5" id="KW-0443">Lipid metabolism</keyword>
<evidence type="ECO:0000313" key="7">
    <source>
        <dbReference type="Proteomes" id="UP001501600"/>
    </source>
</evidence>
<evidence type="ECO:0000256" key="4">
    <source>
        <dbReference type="ARBA" id="ARBA00022691"/>
    </source>
</evidence>
<protein>
    <submittedName>
        <fullName evidence="6">Cyclopropane-fatty-acyl-phospholipid synthase family protein</fullName>
    </submittedName>
</protein>
<dbReference type="InterPro" id="IPR029063">
    <property type="entry name" value="SAM-dependent_MTases_sf"/>
</dbReference>